<comment type="caution">
    <text evidence="1">The sequence shown here is derived from an EMBL/GenBank/DDBJ whole genome shotgun (WGS) entry which is preliminary data.</text>
</comment>
<evidence type="ECO:0000313" key="2">
    <source>
        <dbReference type="Proteomes" id="UP000449547"/>
    </source>
</evidence>
<gene>
    <name evidence="1" type="ORF">DIURU_001071</name>
</gene>
<dbReference type="Gene3D" id="1.25.40.10">
    <property type="entry name" value="Tetratricopeptide repeat domain"/>
    <property type="match status" value="1"/>
</dbReference>
<protein>
    <submittedName>
        <fullName evidence="1">Uncharacterized protein</fullName>
    </submittedName>
</protein>
<name>A0A642UV79_DIURU</name>
<evidence type="ECO:0000313" key="1">
    <source>
        <dbReference type="EMBL" id="KAA8906333.1"/>
    </source>
</evidence>
<dbReference type="GeneID" id="54779724"/>
<dbReference type="OMA" id="SFEQYIY"/>
<keyword evidence="2" id="KW-1185">Reference proteome</keyword>
<proteinExistence type="predicted"/>
<dbReference type="Proteomes" id="UP000449547">
    <property type="component" value="Unassembled WGS sequence"/>
</dbReference>
<accession>A0A642UV79</accession>
<sequence>MASLHVKSTLSRIAKSTPDFPSLSKPSGAVAFGGDAASNHPKKVTRWVSKNDLRRWRPHLHNYQTQVYQNFLRPLNIENLKVYNEVKHFDSQKARLNWQRQQSMSAKQQFKNYLDEKTRYESVVQTMIKGTPNHLKGIADSPSRVAAALAEHEQNRGPHTQQSFEELPKMPQAFTSETFRDYISSLCRTTYHYRNSSSLSSGLVPDILLWTHDLSNPKFRPYRSVHTYNELIYWFGRKNQSSFARQLLLVMTHDGHSPNTDTINHLLRLAANHSHGRATTSTLSILKRSIGFAVHMGIPLNLDTYARVYDATTNIFLREYLLAQMNAAGIPLTPGLVLRIVDDYAKTTTNTNDLIRFIEHDLKRTNWQQENGLFNKVIFHKSLHQPHHLPQLLEGVTPDSYTLKSIIEGINDRQGVKASMMLYWYFKMTETTPAMHPYIYAKLINAVNQEGENIIPTAMVIINGLLSDMKSAFNCSSETTTLLNVLGKPMFNIAAKVRVLGRDLNETTESESRQWQLLRQHYNELGDQPIELPKALANVIEVTEGSVSSKPVKQQMHIHQTRGLAARDRIRIQKAQEGLHAYTERSLIERGLLNHS</sequence>
<dbReference type="AlphaFoldDB" id="A0A642UV79"/>
<dbReference type="EMBL" id="SWFT01000035">
    <property type="protein sequence ID" value="KAA8906333.1"/>
    <property type="molecule type" value="Genomic_DNA"/>
</dbReference>
<dbReference type="RefSeq" id="XP_034014094.1">
    <property type="nucleotide sequence ID" value="XM_034153575.1"/>
</dbReference>
<dbReference type="OrthoDB" id="185373at2759"/>
<organism evidence="1 2">
    <name type="scientific">Diutina rugosa</name>
    <name type="common">Yeast</name>
    <name type="synonym">Candida rugosa</name>
    <dbReference type="NCBI Taxonomy" id="5481"/>
    <lineage>
        <taxon>Eukaryota</taxon>
        <taxon>Fungi</taxon>
        <taxon>Dikarya</taxon>
        <taxon>Ascomycota</taxon>
        <taxon>Saccharomycotina</taxon>
        <taxon>Pichiomycetes</taxon>
        <taxon>Debaryomycetaceae</taxon>
        <taxon>Diutina</taxon>
    </lineage>
</organism>
<dbReference type="VEuPathDB" id="FungiDB:DIURU_001071"/>
<reference evidence="1 2" key="1">
    <citation type="submission" date="2019-07" db="EMBL/GenBank/DDBJ databases">
        <title>Genome assembly of two rare yeast pathogens: Diutina rugosa and Trichomonascus ciferrii.</title>
        <authorList>
            <person name="Mixao V."/>
            <person name="Saus E."/>
            <person name="Hansen A."/>
            <person name="Lass-Flor C."/>
            <person name="Gabaldon T."/>
        </authorList>
    </citation>
    <scope>NUCLEOTIDE SEQUENCE [LARGE SCALE GENOMIC DNA]</scope>
    <source>
        <strain evidence="1 2">CBS 613</strain>
    </source>
</reference>
<dbReference type="InterPro" id="IPR011990">
    <property type="entry name" value="TPR-like_helical_dom_sf"/>
</dbReference>